<reference evidence="6 7" key="1">
    <citation type="submission" date="2016-08" db="EMBL/GenBank/DDBJ databases">
        <title>A Parts List for Fungal Cellulosomes Revealed by Comparative Genomics.</title>
        <authorList>
            <consortium name="DOE Joint Genome Institute"/>
            <person name="Haitjema C.H."/>
            <person name="Gilmore S.P."/>
            <person name="Henske J.K."/>
            <person name="Solomon K.V."/>
            <person name="De Groot R."/>
            <person name="Kuo A."/>
            <person name="Mondo S.J."/>
            <person name="Salamov A.A."/>
            <person name="Labutti K."/>
            <person name="Zhao Z."/>
            <person name="Chiniquy J."/>
            <person name="Barry K."/>
            <person name="Brewer H.M."/>
            <person name="Purvine S.O."/>
            <person name="Wright A.T."/>
            <person name="Boxma B."/>
            <person name="Van Alen T."/>
            <person name="Hackstein J.H."/>
            <person name="Baker S.E."/>
            <person name="Grigoriev I.V."/>
            <person name="O'Malley M.A."/>
        </authorList>
    </citation>
    <scope>NUCLEOTIDE SEQUENCE [LARGE SCALE GENOMIC DNA]</scope>
    <source>
        <strain evidence="6 7">G1</strain>
    </source>
</reference>
<gene>
    <name evidence="6" type="ORF">LY90DRAFT_392622</name>
</gene>
<dbReference type="EMBL" id="MCOG01000403">
    <property type="protein sequence ID" value="ORY09786.1"/>
    <property type="molecule type" value="Genomic_DNA"/>
</dbReference>
<dbReference type="InterPro" id="IPR009034">
    <property type="entry name" value="Dockerin_dom_fun_sf"/>
</dbReference>
<evidence type="ECO:0000256" key="4">
    <source>
        <dbReference type="SAM" id="SignalP"/>
    </source>
</evidence>
<evidence type="ECO:0000256" key="1">
    <source>
        <dbReference type="ARBA" id="ARBA00022729"/>
    </source>
</evidence>
<name>A0A1Y1ZHS3_9FUNG</name>
<keyword evidence="7" id="KW-1185">Reference proteome</keyword>
<evidence type="ECO:0000313" key="6">
    <source>
        <dbReference type="EMBL" id="ORY09786.1"/>
    </source>
</evidence>
<dbReference type="GO" id="GO:0016787">
    <property type="term" value="F:hydrolase activity"/>
    <property type="evidence" value="ECO:0007669"/>
    <property type="project" value="UniProtKB-KW"/>
</dbReference>
<comment type="caution">
    <text evidence="6">The sequence shown here is derived from an EMBL/GenBank/DDBJ whole genome shotgun (WGS) entry which is preliminary data.</text>
</comment>
<dbReference type="OrthoDB" id="10306288at2759"/>
<dbReference type="AlphaFoldDB" id="A0A1Y1ZHS3"/>
<dbReference type="Pfam" id="PF02013">
    <property type="entry name" value="CBM_10"/>
    <property type="match status" value="2"/>
</dbReference>
<feature type="domain" description="CBM10" evidence="5">
    <location>
        <begin position="571"/>
        <end position="607"/>
    </location>
</feature>
<sequence>MRFSKILSTVSFFALSASAAFFDNIERTELYELIEKSVPELRVTMPDSTWETMVQKAQISNQSQNTYYETEANMKFVYEGKEENYTINFKLGGKSSTEFSRPGYNIKIKGGENLHGTKNFRLRSDQRDPTYMRTKLVADIMQKSGLITVESGYTELYVNDQYMGFWIIQDSVKNKWIERNFGPYEGKDLKTLYQCKVDEIRFDDGSAKTKCVNANDDFADYMEPFHTFVDTVNAAKTREDLEKVMDVDNFLKYMAWEYLVGSWDHFLGPFGHNIYWYQQPNGKWAYIPYDYDLDLGSCMWKDQFKIKSYFEGEGDIQFPAIAFKDFELDHPIIKILVHDDDTKFRELLGDVVSKVFNPDTLLTRIDELRAFIEPYVKKQLETEAGKINKLAKKKALWTYDDFNENCEYTFLYDTNDHVKAFGLKDWIRRRYNTAAAYYGINEKHKLIEPRPEPKYFPYREENNIVQVTNRVAHHHIGEPLPPYTPDKSYADDSVPVLGVNQYNLERKNGSAEKPEPTEPTESKECWSEAFGYKCCSAGCNSVVVVIDESGYWSAENGEWCGIPECGFDKDECPGKKYGYPCCESCDVFLEDESGIWGAENGQWCSIKTSC</sequence>
<dbReference type="Pfam" id="PF08757">
    <property type="entry name" value="CotH"/>
    <property type="match status" value="1"/>
</dbReference>
<feature type="signal peptide" evidence="4">
    <location>
        <begin position="1"/>
        <end position="19"/>
    </location>
</feature>
<proteinExistence type="predicted"/>
<accession>A0A1Y1ZHS3</accession>
<organism evidence="6 7">
    <name type="scientific">Neocallimastix californiae</name>
    <dbReference type="NCBI Taxonomy" id="1754190"/>
    <lineage>
        <taxon>Eukaryota</taxon>
        <taxon>Fungi</taxon>
        <taxon>Fungi incertae sedis</taxon>
        <taxon>Chytridiomycota</taxon>
        <taxon>Chytridiomycota incertae sedis</taxon>
        <taxon>Neocallimastigomycetes</taxon>
        <taxon>Neocallimastigales</taxon>
        <taxon>Neocallimastigaceae</taxon>
        <taxon>Neocallimastix</taxon>
    </lineage>
</organism>
<evidence type="ECO:0000313" key="7">
    <source>
        <dbReference type="Proteomes" id="UP000193920"/>
    </source>
</evidence>
<dbReference type="PANTHER" id="PTHR40050">
    <property type="entry name" value="INNER SPORE COAT PROTEIN H"/>
    <property type="match status" value="1"/>
</dbReference>
<dbReference type="Proteomes" id="UP000193920">
    <property type="component" value="Unassembled WGS sequence"/>
</dbReference>
<dbReference type="PANTHER" id="PTHR40050:SF1">
    <property type="entry name" value="INNER SPORE COAT PROTEIN H"/>
    <property type="match status" value="1"/>
</dbReference>
<dbReference type="PROSITE" id="PS51763">
    <property type="entry name" value="CBM10"/>
    <property type="match status" value="2"/>
</dbReference>
<protein>
    <submittedName>
        <fullName evidence="6">Coth-domain-containing protein</fullName>
    </submittedName>
</protein>
<evidence type="ECO:0000259" key="5">
    <source>
        <dbReference type="PROSITE" id="PS51763"/>
    </source>
</evidence>
<evidence type="ECO:0000256" key="3">
    <source>
        <dbReference type="ARBA" id="ARBA00022801"/>
    </source>
</evidence>
<dbReference type="InterPro" id="IPR002883">
    <property type="entry name" value="CBM10/Dockerin_dom"/>
</dbReference>
<keyword evidence="1 4" id="KW-0732">Signal</keyword>
<feature type="chain" id="PRO_5010996011" evidence="4">
    <location>
        <begin position="20"/>
        <end position="610"/>
    </location>
</feature>
<dbReference type="Gene3D" id="3.90.1220.10">
    <property type="entry name" value="Cellulose docking domain, dockering"/>
    <property type="match status" value="2"/>
</dbReference>
<keyword evidence="2" id="KW-0677">Repeat</keyword>
<dbReference type="InterPro" id="IPR014867">
    <property type="entry name" value="Spore_coat_CotH_CotH2/3/7"/>
</dbReference>
<dbReference type="SUPFAM" id="SSF64571">
    <property type="entry name" value="Cellulose docking domain, dockering"/>
    <property type="match status" value="2"/>
</dbReference>
<feature type="domain" description="CBM10" evidence="5">
    <location>
        <begin position="524"/>
        <end position="563"/>
    </location>
</feature>
<evidence type="ECO:0000256" key="2">
    <source>
        <dbReference type="ARBA" id="ARBA00022737"/>
    </source>
</evidence>
<keyword evidence="3" id="KW-0378">Hydrolase</keyword>